<dbReference type="AlphaFoldDB" id="A0AAV5RAA9"/>
<evidence type="ECO:0008006" key="3">
    <source>
        <dbReference type="Google" id="ProtNLM"/>
    </source>
</evidence>
<dbReference type="Proteomes" id="UP001378960">
    <property type="component" value="Unassembled WGS sequence"/>
</dbReference>
<comment type="caution">
    <text evidence="1">The sequence shown here is derived from an EMBL/GenBank/DDBJ whole genome shotgun (WGS) entry which is preliminary data.</text>
</comment>
<reference evidence="1 2" key="1">
    <citation type="journal article" date="2023" name="Elife">
        <title>Identification of key yeast species and microbe-microbe interactions impacting larval growth of Drosophila in the wild.</title>
        <authorList>
            <person name="Mure A."/>
            <person name="Sugiura Y."/>
            <person name="Maeda R."/>
            <person name="Honda K."/>
            <person name="Sakurai N."/>
            <person name="Takahashi Y."/>
            <person name="Watada M."/>
            <person name="Katoh T."/>
            <person name="Gotoh A."/>
            <person name="Gotoh Y."/>
            <person name="Taniguchi I."/>
            <person name="Nakamura K."/>
            <person name="Hayashi T."/>
            <person name="Katayama T."/>
            <person name="Uemura T."/>
            <person name="Hattori Y."/>
        </authorList>
    </citation>
    <scope>NUCLEOTIDE SEQUENCE [LARGE SCALE GENOMIC DNA]</scope>
    <source>
        <strain evidence="1 2">PK-24</strain>
    </source>
</reference>
<evidence type="ECO:0000313" key="1">
    <source>
        <dbReference type="EMBL" id="GMM47554.1"/>
    </source>
</evidence>
<proteinExistence type="predicted"/>
<accession>A0AAV5RAA9</accession>
<name>A0AAV5RAA9_PICKL</name>
<dbReference type="EMBL" id="BTGB01000009">
    <property type="protein sequence ID" value="GMM47554.1"/>
    <property type="molecule type" value="Genomic_DNA"/>
</dbReference>
<sequence>MQLTNLPTDLFEKLISKVCRKNFTFSELILTMINNDNFRVQLFNLQVDVIGSDSLSFNKNETLLDLLLFDDDTMIEKLEKLIIEGWITIKLFISSDTKKFGILFKYSETVEYVCNPKIVGIDQCSTKLQYSFNYPISITINVKMSMEVEPALEYLETLVKRGKPLKKYEFDFKSIHKINIANPKCVDNMLMKYEKFQNFLKTHKIKVNNFEVELTIIFTGAIKVDILKKLFSSVYFVKKIKKVILYNDTVGQYYFESDFIREFEYLEILEIQSLNYTHCGILGSLKSMKYLKRVTFAYADADHSWLNKCLPNCIESIRILQAYHHSISHILFKVPTSLKILEIEIRQSYRKKAKFAEFDFTNAVNLSRIYLINHLSQDRTLGLYENVASVEGLKEVPKSLRYLIHVDHNLNRRVYNMNLMGIDMTGIYSNINIRNDKNLRLVRH</sequence>
<evidence type="ECO:0000313" key="2">
    <source>
        <dbReference type="Proteomes" id="UP001378960"/>
    </source>
</evidence>
<organism evidence="1 2">
    <name type="scientific">Pichia kluyveri</name>
    <name type="common">Yeast</name>
    <dbReference type="NCBI Taxonomy" id="36015"/>
    <lineage>
        <taxon>Eukaryota</taxon>
        <taxon>Fungi</taxon>
        <taxon>Dikarya</taxon>
        <taxon>Ascomycota</taxon>
        <taxon>Saccharomycotina</taxon>
        <taxon>Pichiomycetes</taxon>
        <taxon>Pichiales</taxon>
        <taxon>Pichiaceae</taxon>
        <taxon>Pichia</taxon>
    </lineage>
</organism>
<gene>
    <name evidence="1" type="ORF">DAPK24_041520</name>
</gene>
<keyword evidence="2" id="KW-1185">Reference proteome</keyword>
<protein>
    <recommendedName>
        <fullName evidence="3">F-box domain-containing protein</fullName>
    </recommendedName>
</protein>